<evidence type="ECO:0000256" key="18">
    <source>
        <dbReference type="ARBA" id="ARBA00032297"/>
    </source>
</evidence>
<keyword evidence="37" id="KW-1185">Reference proteome</keyword>
<evidence type="ECO:0000256" key="7">
    <source>
        <dbReference type="ARBA" id="ARBA00022490"/>
    </source>
</evidence>
<dbReference type="PANTHER" id="PTHR43205:SF7">
    <property type="entry name" value="PROSTAGLANDIN REDUCTASE 1"/>
    <property type="match status" value="1"/>
</dbReference>
<evidence type="ECO:0000256" key="32">
    <source>
        <dbReference type="ARBA" id="ARBA00049070"/>
    </source>
</evidence>
<comment type="catalytic activity">
    <reaction evidence="31">
        <text>(5S,12S)-dihydroxy-(6E,10E,12E,14Z)-eicosatetraenoate + NADP(+) = 12-oxo-(5S)-hydroxy-(6E,8E,10E,14Z)-eicosatetraenoate + NADPH + H(+)</text>
        <dbReference type="Rhea" id="RHEA:51212"/>
        <dbReference type="ChEBI" id="CHEBI:15378"/>
        <dbReference type="ChEBI" id="CHEBI:57783"/>
        <dbReference type="ChEBI" id="CHEBI:58349"/>
        <dbReference type="ChEBI" id="CHEBI:133974"/>
        <dbReference type="ChEBI" id="CHEBI:133975"/>
    </reaction>
    <physiologicalReaction direction="left-to-right" evidence="31">
        <dbReference type="Rhea" id="RHEA:51213"/>
    </physiologicalReaction>
</comment>
<evidence type="ECO:0000256" key="34">
    <source>
        <dbReference type="ARBA" id="ARBA00049368"/>
    </source>
</evidence>
<dbReference type="EC" id="1.3.1.74" evidence="5"/>
<evidence type="ECO:0000256" key="17">
    <source>
        <dbReference type="ARBA" id="ARBA00032255"/>
    </source>
</evidence>
<comment type="catalytic activity">
    <reaction evidence="32">
        <text>13,14-dihydro-15-oxo-prostaglandin E1 + NADP(+) = 15-oxoprostaglandin E1 + NADPH + H(+)</text>
        <dbReference type="Rhea" id="RHEA:50584"/>
        <dbReference type="ChEBI" id="CHEBI:15378"/>
        <dbReference type="ChEBI" id="CHEBI:57401"/>
        <dbReference type="ChEBI" id="CHEBI:57783"/>
        <dbReference type="ChEBI" id="CHEBI:58349"/>
        <dbReference type="ChEBI" id="CHEBI:133408"/>
    </reaction>
    <physiologicalReaction direction="right-to-left" evidence="32">
        <dbReference type="Rhea" id="RHEA:50586"/>
    </physiologicalReaction>
</comment>
<evidence type="ECO:0000256" key="27">
    <source>
        <dbReference type="ARBA" id="ARBA00048290"/>
    </source>
</evidence>
<feature type="domain" description="Enoyl reductase (ER)" evidence="35">
    <location>
        <begin position="15"/>
        <end position="333"/>
    </location>
</feature>
<evidence type="ECO:0000259" key="35">
    <source>
        <dbReference type="SMART" id="SM00829"/>
    </source>
</evidence>
<dbReference type="Gene3D" id="3.90.180.10">
    <property type="entry name" value="Medium-chain alcohol dehydrogenases, catalytic domain"/>
    <property type="match status" value="1"/>
</dbReference>
<dbReference type="SUPFAM" id="SSF50129">
    <property type="entry name" value="GroES-like"/>
    <property type="match status" value="1"/>
</dbReference>
<keyword evidence="15" id="KW-0379">Hydroxylation</keyword>
<dbReference type="GO" id="GO:0047522">
    <property type="term" value="F:15-oxoprostaglandin 13-reductase [NAD(P)+] activity"/>
    <property type="evidence" value="ECO:0007669"/>
    <property type="project" value="UniProtKB-EC"/>
</dbReference>
<comment type="catalytic activity">
    <reaction evidence="22">
        <text>pentan-2-one + NADP(+) = (E)-pent-3-en-2-one + NADPH + H(+)</text>
        <dbReference type="Rhea" id="RHEA:50788"/>
        <dbReference type="ChEBI" id="CHEBI:15378"/>
        <dbReference type="ChEBI" id="CHEBI:16472"/>
        <dbReference type="ChEBI" id="CHEBI:57783"/>
        <dbReference type="ChEBI" id="CHEBI:58349"/>
        <dbReference type="ChEBI" id="CHEBI:145276"/>
    </reaction>
    <physiologicalReaction direction="right-to-left" evidence="22">
        <dbReference type="Rhea" id="RHEA:50790"/>
    </physiologicalReaction>
</comment>
<evidence type="ECO:0000256" key="6">
    <source>
        <dbReference type="ARBA" id="ARBA00020651"/>
    </source>
</evidence>
<comment type="similarity">
    <text evidence="2">Belongs to the NADP-dependent oxidoreductase L4BD family.</text>
</comment>
<evidence type="ECO:0000256" key="20">
    <source>
        <dbReference type="ARBA" id="ARBA00047461"/>
    </source>
</evidence>
<comment type="caution">
    <text evidence="36">The sequence shown here is derived from an EMBL/GenBank/DDBJ whole genome shotgun (WGS) entry which is preliminary data.</text>
</comment>
<evidence type="ECO:0000256" key="14">
    <source>
        <dbReference type="ARBA" id="ARBA00023098"/>
    </source>
</evidence>
<organism evidence="36 37">
    <name type="scientific">Eumeta variegata</name>
    <name type="common">Bagworm moth</name>
    <name type="synonym">Eumeta japonica</name>
    <dbReference type="NCBI Taxonomy" id="151549"/>
    <lineage>
        <taxon>Eukaryota</taxon>
        <taxon>Metazoa</taxon>
        <taxon>Ecdysozoa</taxon>
        <taxon>Arthropoda</taxon>
        <taxon>Hexapoda</taxon>
        <taxon>Insecta</taxon>
        <taxon>Pterygota</taxon>
        <taxon>Neoptera</taxon>
        <taxon>Endopterygota</taxon>
        <taxon>Lepidoptera</taxon>
        <taxon>Glossata</taxon>
        <taxon>Ditrysia</taxon>
        <taxon>Tineoidea</taxon>
        <taxon>Psychidae</taxon>
        <taxon>Oiketicinae</taxon>
        <taxon>Eumeta</taxon>
    </lineage>
</organism>
<evidence type="ECO:0000256" key="12">
    <source>
        <dbReference type="ARBA" id="ARBA00022990"/>
    </source>
</evidence>
<dbReference type="PANTHER" id="PTHR43205">
    <property type="entry name" value="PROSTAGLANDIN REDUCTASE"/>
    <property type="match status" value="1"/>
</dbReference>
<keyword evidence="9" id="KW-0597">Phosphoprotein</keyword>
<comment type="catalytic activity">
    <reaction evidence="27">
        <text>13,14-dihydro-15-oxo-PGF2alpha + NADP(+) = 15-oxoprostaglandin F2alpha + NADPH + H(+)</text>
        <dbReference type="Rhea" id="RHEA:50588"/>
        <dbReference type="ChEBI" id="CHEBI:15378"/>
        <dbReference type="ChEBI" id="CHEBI:57783"/>
        <dbReference type="ChEBI" id="CHEBI:58349"/>
        <dbReference type="ChEBI" id="CHEBI:133374"/>
        <dbReference type="ChEBI" id="CHEBI:133409"/>
    </reaction>
    <physiologicalReaction direction="right-to-left" evidence="27">
        <dbReference type="Rhea" id="RHEA:50590"/>
    </physiologicalReaction>
</comment>
<comment type="catalytic activity">
    <reaction evidence="23">
        <text>leukotriene B4 + NADP(+) = 12-oxo-leukotriene B4 + NADPH + H(+)</text>
        <dbReference type="Rhea" id="RHEA:50608"/>
        <dbReference type="ChEBI" id="CHEBI:15378"/>
        <dbReference type="ChEBI" id="CHEBI:57461"/>
        <dbReference type="ChEBI" id="CHEBI:57783"/>
        <dbReference type="ChEBI" id="CHEBI:58349"/>
        <dbReference type="ChEBI" id="CHEBI:133309"/>
    </reaction>
    <physiologicalReaction direction="left-to-right" evidence="23">
        <dbReference type="Rhea" id="RHEA:50609"/>
    </physiologicalReaction>
</comment>
<comment type="catalytic activity">
    <reaction evidence="33">
        <text>an n-alkanal + NADP(+) = an alk-2-enal + NADPH + H(+)</text>
        <dbReference type="Rhea" id="RHEA:13737"/>
        <dbReference type="ChEBI" id="CHEBI:12834"/>
        <dbReference type="ChEBI" id="CHEBI:13757"/>
        <dbReference type="ChEBI" id="CHEBI:15378"/>
        <dbReference type="ChEBI" id="CHEBI:57783"/>
        <dbReference type="ChEBI" id="CHEBI:58349"/>
        <dbReference type="EC" id="1.3.1.74"/>
    </reaction>
    <physiologicalReaction direction="right-to-left" evidence="33">
        <dbReference type="Rhea" id="RHEA:13739"/>
    </physiologicalReaction>
</comment>
<protein>
    <recommendedName>
        <fullName evidence="6">Prostaglandin reductase 1</fullName>
        <ecNumber evidence="4">1.3.1.48</ecNumber>
        <ecNumber evidence="5">1.3.1.74</ecNumber>
    </recommendedName>
    <alternativeName>
        <fullName evidence="19">15-oxoprostaglandin 13-reductase</fullName>
    </alternativeName>
    <alternativeName>
        <fullName evidence="17">Dithiolethione-inducible gene 1 protein</fullName>
    </alternativeName>
    <alternativeName>
        <fullName evidence="16">Leukotriene B4 12-hydroxydehydrogenase</fullName>
    </alternativeName>
    <alternativeName>
        <fullName evidence="18">NAD(P)H-dependent alkenal/one oxidoreductase</fullName>
    </alternativeName>
</protein>
<accession>A0A4C1VF06</accession>
<dbReference type="EC" id="1.3.1.48" evidence="4"/>
<evidence type="ECO:0000256" key="33">
    <source>
        <dbReference type="ARBA" id="ARBA00049179"/>
    </source>
</evidence>
<comment type="catalytic activity">
    <reaction evidence="25">
        <text>dodecanal + NADP(+) = (2E)-dodecenal + NADPH + H(+)</text>
        <dbReference type="Rhea" id="RHEA:50784"/>
        <dbReference type="ChEBI" id="CHEBI:15378"/>
        <dbReference type="ChEBI" id="CHEBI:27836"/>
        <dbReference type="ChEBI" id="CHEBI:57783"/>
        <dbReference type="ChEBI" id="CHEBI:58349"/>
        <dbReference type="ChEBI" id="CHEBI:133741"/>
    </reaction>
    <physiologicalReaction direction="right-to-left" evidence="25">
        <dbReference type="Rhea" id="RHEA:50786"/>
    </physiologicalReaction>
</comment>
<keyword evidence="11" id="KW-0521">NADP</keyword>
<comment type="catalytic activity">
    <reaction evidence="29">
        <text>20-hydroxy-leukotriene B4 + NADP(+) = 12-oxo-20-hydroxy-leukotriene B4 + NADPH + H(+)</text>
        <dbReference type="Rhea" id="RHEA:51208"/>
        <dbReference type="ChEBI" id="CHEBI:15378"/>
        <dbReference type="ChEBI" id="CHEBI:57460"/>
        <dbReference type="ChEBI" id="CHEBI:57783"/>
        <dbReference type="ChEBI" id="CHEBI:58349"/>
        <dbReference type="ChEBI" id="CHEBI:133346"/>
    </reaction>
    <physiologicalReaction direction="left-to-right" evidence="29">
        <dbReference type="Rhea" id="RHEA:51209"/>
    </physiologicalReaction>
</comment>
<dbReference type="Gene3D" id="3.40.50.720">
    <property type="entry name" value="NAD(P)-binding Rossmann-like Domain"/>
    <property type="match status" value="1"/>
</dbReference>
<dbReference type="SMART" id="SM00829">
    <property type="entry name" value="PKS_ER"/>
    <property type="match status" value="1"/>
</dbReference>
<evidence type="ECO:0000256" key="5">
    <source>
        <dbReference type="ARBA" id="ARBA00012410"/>
    </source>
</evidence>
<keyword evidence="14" id="KW-0443">Lipid metabolism</keyword>
<evidence type="ECO:0000256" key="28">
    <source>
        <dbReference type="ARBA" id="ARBA00048387"/>
    </source>
</evidence>
<gene>
    <name evidence="36" type="primary">PTGR1</name>
    <name evidence="36" type="ORF">EVAR_31120_1</name>
</gene>
<comment type="subunit">
    <text evidence="3">Monomer or homodimer.</text>
</comment>
<comment type="catalytic activity">
    <reaction evidence="34">
        <text>hexanal + NADP(+) = (E)-hex-2-enal + NADPH + H(+)</text>
        <dbReference type="Rhea" id="RHEA:50776"/>
        <dbReference type="ChEBI" id="CHEBI:15378"/>
        <dbReference type="ChEBI" id="CHEBI:28913"/>
        <dbReference type="ChEBI" id="CHEBI:57783"/>
        <dbReference type="ChEBI" id="CHEBI:58349"/>
        <dbReference type="ChEBI" id="CHEBI:88528"/>
    </reaction>
    <physiologicalReaction direction="right-to-left" evidence="34">
        <dbReference type="Rhea" id="RHEA:50778"/>
    </physiologicalReaction>
</comment>
<evidence type="ECO:0000256" key="23">
    <source>
        <dbReference type="ARBA" id="ARBA00047871"/>
    </source>
</evidence>
<evidence type="ECO:0000313" key="37">
    <source>
        <dbReference type="Proteomes" id="UP000299102"/>
    </source>
</evidence>
<comment type="catalytic activity">
    <reaction evidence="26">
        <text>nonan-2-one + NADP(+) = (3E)-nonen-2-one + NADPH + H(+)</text>
        <dbReference type="Rhea" id="RHEA:50616"/>
        <dbReference type="ChEBI" id="CHEBI:15378"/>
        <dbReference type="ChEBI" id="CHEBI:57783"/>
        <dbReference type="ChEBI" id="CHEBI:58349"/>
        <dbReference type="ChEBI" id="CHEBI:77927"/>
        <dbReference type="ChEBI" id="CHEBI:133457"/>
    </reaction>
    <physiologicalReaction direction="right-to-left" evidence="26">
        <dbReference type="Rhea" id="RHEA:50618"/>
    </physiologicalReaction>
</comment>
<dbReference type="FunFam" id="3.40.50.720:FF:000121">
    <property type="entry name" value="Prostaglandin reductase 2"/>
    <property type="match status" value="1"/>
</dbReference>
<dbReference type="InterPro" id="IPR014190">
    <property type="entry name" value="PTGR1"/>
</dbReference>
<evidence type="ECO:0000256" key="22">
    <source>
        <dbReference type="ARBA" id="ARBA00047742"/>
    </source>
</evidence>
<evidence type="ECO:0000256" key="21">
    <source>
        <dbReference type="ARBA" id="ARBA00047617"/>
    </source>
</evidence>
<evidence type="ECO:0000256" key="1">
    <source>
        <dbReference type="ARBA" id="ARBA00004496"/>
    </source>
</evidence>
<evidence type="ECO:0000256" key="2">
    <source>
        <dbReference type="ARBA" id="ARBA00010460"/>
    </source>
</evidence>
<reference evidence="36 37" key="1">
    <citation type="journal article" date="2019" name="Commun. Biol.">
        <title>The bagworm genome reveals a unique fibroin gene that provides high tensile strength.</title>
        <authorList>
            <person name="Kono N."/>
            <person name="Nakamura H."/>
            <person name="Ohtoshi R."/>
            <person name="Tomita M."/>
            <person name="Numata K."/>
            <person name="Arakawa K."/>
        </authorList>
    </citation>
    <scope>NUCLEOTIDE SEQUENCE [LARGE SCALE GENOMIC DNA]</scope>
</reference>
<dbReference type="InterPro" id="IPR041694">
    <property type="entry name" value="ADH_N_2"/>
</dbReference>
<dbReference type="InterPro" id="IPR036291">
    <property type="entry name" value="NAD(P)-bd_dom_sf"/>
</dbReference>
<evidence type="ECO:0000256" key="11">
    <source>
        <dbReference type="ARBA" id="ARBA00022857"/>
    </source>
</evidence>
<evidence type="ECO:0000256" key="31">
    <source>
        <dbReference type="ARBA" id="ARBA00049068"/>
    </source>
</evidence>
<comment type="catalytic activity">
    <reaction evidence="30">
        <text>6-trans-leukotriene B4 + NADP(+) = 12-oxo-(5S)-hydroxy-(6E,8E,10E,14Z)-eicosatetraenoate + NADPH + H(+)</text>
        <dbReference type="Rhea" id="RHEA:51204"/>
        <dbReference type="ChEBI" id="CHEBI:15378"/>
        <dbReference type="ChEBI" id="CHEBI:57783"/>
        <dbReference type="ChEBI" id="CHEBI:58349"/>
        <dbReference type="ChEBI" id="CHEBI:90723"/>
        <dbReference type="ChEBI" id="CHEBI:133974"/>
    </reaction>
    <physiologicalReaction direction="left-to-right" evidence="30">
        <dbReference type="Rhea" id="RHEA:51205"/>
    </physiologicalReaction>
</comment>
<dbReference type="GO" id="GO:0005737">
    <property type="term" value="C:cytoplasm"/>
    <property type="evidence" value="ECO:0007669"/>
    <property type="project" value="UniProtKB-SubCell"/>
</dbReference>
<dbReference type="GO" id="GO:0006693">
    <property type="term" value="P:prostaglandin metabolic process"/>
    <property type="evidence" value="ECO:0007669"/>
    <property type="project" value="UniProtKB-KW"/>
</dbReference>
<evidence type="ECO:0000256" key="19">
    <source>
        <dbReference type="ARBA" id="ARBA00033119"/>
    </source>
</evidence>
<evidence type="ECO:0000256" key="3">
    <source>
        <dbReference type="ARBA" id="ARBA00011852"/>
    </source>
</evidence>
<dbReference type="CDD" id="cd08294">
    <property type="entry name" value="leukotriene_B4_DH_like"/>
    <property type="match status" value="1"/>
</dbReference>
<evidence type="ECO:0000256" key="15">
    <source>
        <dbReference type="ARBA" id="ARBA00023278"/>
    </source>
</evidence>
<evidence type="ECO:0000256" key="16">
    <source>
        <dbReference type="ARBA" id="ARBA00031851"/>
    </source>
</evidence>
<dbReference type="SUPFAM" id="SSF51735">
    <property type="entry name" value="NAD(P)-binding Rossmann-fold domains"/>
    <property type="match status" value="1"/>
</dbReference>
<evidence type="ECO:0000256" key="9">
    <source>
        <dbReference type="ARBA" id="ARBA00022553"/>
    </source>
</evidence>
<evidence type="ECO:0000313" key="36">
    <source>
        <dbReference type="EMBL" id="GBP37189.1"/>
    </source>
</evidence>
<evidence type="ECO:0000256" key="29">
    <source>
        <dbReference type="ARBA" id="ARBA00048591"/>
    </source>
</evidence>
<dbReference type="Proteomes" id="UP000299102">
    <property type="component" value="Unassembled WGS sequence"/>
</dbReference>
<comment type="catalytic activity">
    <reaction evidence="21">
        <text>decanal + NADP(+) = (2E)-decenal + NADPH + H(+)</text>
        <dbReference type="Rhea" id="RHEA:50612"/>
        <dbReference type="ChEBI" id="CHEBI:15378"/>
        <dbReference type="ChEBI" id="CHEBI:31457"/>
        <dbReference type="ChEBI" id="CHEBI:57783"/>
        <dbReference type="ChEBI" id="CHEBI:58349"/>
        <dbReference type="ChEBI" id="CHEBI:133455"/>
    </reaction>
    <physiologicalReaction direction="right-to-left" evidence="21">
        <dbReference type="Rhea" id="RHEA:50614"/>
    </physiologicalReaction>
</comment>
<sequence>MVRARKYVVNKRFEGMPKKTDFEIVAFDIPSLKNGDILVKAEYISVDPYLRAFNKELPAPYDQFGYQVGRVLESKNPKYPPGTLVVSHKGWCDHTVLNEDSIETVSDRFYKVPELNGLPSSLGVGAVGMPGATAFFGLLELCKPQAGETLVVSGAAGAVGSLVGQIGKLRGLHVIGFAGSDDKVRWLTQELGFDRAYNYRSVDVASALREAAPNGVDCYFDNVGGEFSSIVLAHMNEYGRVACCGSISAYNADVSKTPTAPIVQPAIVGKQLTIHGFMVNRWRDRWPEAFSQIVQWIKTGKLKPREHITEGFDKIVDAFVGMLAGENYGKAVVKETNIHGHKRLDFLRGCFVLKDFVFVLAMYEQIRKELPLSFLLVLLEGKLRSKRAPSPLSEHAFAPWLGASARALAVRQAPTAAALLYTTAVVGECVDPYFMLIYVALIRFRAQKVFNGTLRITEPPLFVCLSACPSVYRSQTENSLSYCLRAIRCVSPFTLFNPNLILAFEFDPCGLGCGINKDSFLNSQLVLEVRLWLEVGRLVWSRWQRRGLAGVLELRDKTRSGNIEDDSGVRNEDNTNTTQSVELGSYVY</sequence>
<dbReference type="OrthoDB" id="809632at2759"/>
<proteinExistence type="inferred from homology"/>
<evidence type="ECO:0000256" key="10">
    <source>
        <dbReference type="ARBA" id="ARBA00022832"/>
    </source>
</evidence>
<dbReference type="Pfam" id="PF16884">
    <property type="entry name" value="ADH_N_2"/>
    <property type="match status" value="1"/>
</dbReference>
<keyword evidence="10" id="KW-0276">Fatty acid metabolism</keyword>
<evidence type="ECO:0000256" key="13">
    <source>
        <dbReference type="ARBA" id="ARBA00023002"/>
    </source>
</evidence>
<comment type="subcellular location">
    <subcellularLocation>
        <location evidence="1">Cytoplasm</location>
    </subcellularLocation>
</comment>
<dbReference type="InterPro" id="IPR013149">
    <property type="entry name" value="ADH-like_C"/>
</dbReference>
<comment type="catalytic activity">
    <reaction evidence="28">
        <text>4-hydroxynonanal + NADP(+) = (E)-4-hydroxynon-2-enal + NADPH + H(+)</text>
        <dbReference type="Rhea" id="RHEA:64736"/>
        <dbReference type="ChEBI" id="CHEBI:15378"/>
        <dbReference type="ChEBI" id="CHEBI:57783"/>
        <dbReference type="ChEBI" id="CHEBI:58349"/>
        <dbReference type="ChEBI" id="CHEBI:58968"/>
        <dbReference type="ChEBI" id="CHEBI:156112"/>
    </reaction>
    <physiologicalReaction direction="right-to-left" evidence="28">
        <dbReference type="Rhea" id="RHEA:64738"/>
    </physiologicalReaction>
</comment>
<dbReference type="InterPro" id="IPR045010">
    <property type="entry name" value="MDR_fam"/>
</dbReference>
<evidence type="ECO:0000256" key="8">
    <source>
        <dbReference type="ARBA" id="ARBA00022501"/>
    </source>
</evidence>
<evidence type="ECO:0000256" key="30">
    <source>
        <dbReference type="ARBA" id="ARBA00048953"/>
    </source>
</evidence>
<evidence type="ECO:0000256" key="26">
    <source>
        <dbReference type="ARBA" id="ARBA00048066"/>
    </source>
</evidence>
<evidence type="ECO:0000256" key="4">
    <source>
        <dbReference type="ARBA" id="ARBA00011981"/>
    </source>
</evidence>
<evidence type="ECO:0000256" key="25">
    <source>
        <dbReference type="ARBA" id="ARBA00047903"/>
    </source>
</evidence>
<keyword evidence="12" id="KW-0007">Acetylation</keyword>
<keyword evidence="8" id="KW-0644">Prostaglandin metabolism</keyword>
<dbReference type="AlphaFoldDB" id="A0A4C1VF06"/>
<dbReference type="GO" id="GO:0032440">
    <property type="term" value="F:2-alkenal reductase [NAD(P)H] activity"/>
    <property type="evidence" value="ECO:0007669"/>
    <property type="project" value="UniProtKB-EC"/>
</dbReference>
<dbReference type="Pfam" id="PF00107">
    <property type="entry name" value="ADH_zinc_N"/>
    <property type="match status" value="1"/>
</dbReference>
<name>A0A4C1VF06_EUMVA</name>
<keyword evidence="13" id="KW-0560">Oxidoreductase</keyword>
<dbReference type="InterPro" id="IPR011032">
    <property type="entry name" value="GroES-like_sf"/>
</dbReference>
<comment type="catalytic activity">
    <reaction evidence="20">
        <text>octanal + NADP(+) = (2E)-octenal + NADPH + H(+)</text>
        <dbReference type="Rhea" id="RHEA:50780"/>
        <dbReference type="ChEBI" id="CHEBI:15378"/>
        <dbReference type="ChEBI" id="CHEBI:17935"/>
        <dbReference type="ChEBI" id="CHEBI:57783"/>
        <dbReference type="ChEBI" id="CHEBI:58349"/>
        <dbReference type="ChEBI" id="CHEBI:61748"/>
    </reaction>
    <physiologicalReaction direction="right-to-left" evidence="20">
        <dbReference type="Rhea" id="RHEA:50782"/>
    </physiologicalReaction>
</comment>
<evidence type="ECO:0000256" key="24">
    <source>
        <dbReference type="ARBA" id="ARBA00047878"/>
    </source>
</evidence>
<comment type="catalytic activity">
    <reaction evidence="24">
        <text>13,14-dihydro-15-oxo-prostaglandin F1alpha + NADP(+) = 15-oxoprostaglandin F1alpha + NADPH + H(+)</text>
        <dbReference type="Rhea" id="RHEA:50592"/>
        <dbReference type="ChEBI" id="CHEBI:15378"/>
        <dbReference type="ChEBI" id="CHEBI:57783"/>
        <dbReference type="ChEBI" id="CHEBI:58349"/>
        <dbReference type="ChEBI" id="CHEBI:79072"/>
        <dbReference type="ChEBI" id="CHEBI:133411"/>
    </reaction>
    <physiologicalReaction direction="right-to-left" evidence="24">
        <dbReference type="Rhea" id="RHEA:50594"/>
    </physiologicalReaction>
</comment>
<dbReference type="EMBL" id="BGZK01000330">
    <property type="protein sequence ID" value="GBP37189.1"/>
    <property type="molecule type" value="Genomic_DNA"/>
</dbReference>
<keyword evidence="7" id="KW-0963">Cytoplasm</keyword>
<dbReference type="InterPro" id="IPR020843">
    <property type="entry name" value="ER"/>
</dbReference>